<dbReference type="SUPFAM" id="SSF50475">
    <property type="entry name" value="FMN-binding split barrel"/>
    <property type="match status" value="1"/>
</dbReference>
<dbReference type="Gene3D" id="2.30.110.10">
    <property type="entry name" value="Electron Transport, Fmn-binding Protein, Chain A"/>
    <property type="match status" value="1"/>
</dbReference>
<dbReference type="GO" id="GO:0016646">
    <property type="term" value="F:oxidoreductase activity, acting on the CH-NH group of donors, NAD or NADP as acceptor"/>
    <property type="evidence" value="ECO:0007669"/>
    <property type="project" value="UniProtKB-ARBA"/>
</dbReference>
<dbReference type="InterPro" id="IPR052174">
    <property type="entry name" value="Flavoredoxin"/>
</dbReference>
<keyword evidence="2" id="KW-0285">Flavoprotein</keyword>
<dbReference type="InterPro" id="IPR012349">
    <property type="entry name" value="Split_barrel_FMN-bd"/>
</dbReference>
<dbReference type="Pfam" id="PF01613">
    <property type="entry name" value="Flavin_Reduct"/>
    <property type="match status" value="1"/>
</dbReference>
<dbReference type="PANTHER" id="PTHR43567:SF1">
    <property type="entry name" value="FLAVOREDOXIN"/>
    <property type="match status" value="1"/>
</dbReference>
<evidence type="ECO:0000256" key="3">
    <source>
        <dbReference type="ARBA" id="ARBA00038054"/>
    </source>
</evidence>
<dbReference type="KEGG" id="lpv:HYN51_01445"/>
<dbReference type="SMART" id="SM00903">
    <property type="entry name" value="Flavin_Reduct"/>
    <property type="match status" value="1"/>
</dbReference>
<dbReference type="AlphaFoldDB" id="A0A2Y9TUX4"/>
<dbReference type="RefSeq" id="WP_108899429.1">
    <property type="nucleotide sequence ID" value="NZ_CP029185.2"/>
</dbReference>
<reference evidence="5 6" key="1">
    <citation type="journal article" date="2019" name="Int. J. Syst. Evol. Microbiol.">
        <title>Limnobaculum parvum gen. nov., sp. nov., isolated from a freshwater lake.</title>
        <authorList>
            <person name="Baek C."/>
            <person name="Shin S.K."/>
            <person name="Yi H."/>
        </authorList>
    </citation>
    <scope>NUCLEOTIDE SEQUENCE [LARGE SCALE GENOMIC DNA]</scope>
    <source>
        <strain evidence="5 6">HYN0051</strain>
    </source>
</reference>
<feature type="domain" description="Flavin reductase like" evidence="4">
    <location>
        <begin position="14"/>
        <end position="158"/>
    </location>
</feature>
<dbReference type="EMBL" id="CP029185">
    <property type="protein sequence ID" value="AWH87340.1"/>
    <property type="molecule type" value="Genomic_DNA"/>
</dbReference>
<dbReference type="GO" id="GO:0010181">
    <property type="term" value="F:FMN binding"/>
    <property type="evidence" value="ECO:0007669"/>
    <property type="project" value="InterPro"/>
</dbReference>
<comment type="cofactor">
    <cofactor evidence="1">
        <name>FMN</name>
        <dbReference type="ChEBI" id="CHEBI:58210"/>
    </cofactor>
</comment>
<gene>
    <name evidence="5" type="ORF">HYN51_01445</name>
</gene>
<organism evidence="5 6">
    <name type="scientific">Limnobaculum parvum</name>
    <dbReference type="NCBI Taxonomy" id="2172103"/>
    <lineage>
        <taxon>Bacteria</taxon>
        <taxon>Pseudomonadati</taxon>
        <taxon>Pseudomonadota</taxon>
        <taxon>Gammaproteobacteria</taxon>
        <taxon>Enterobacterales</taxon>
        <taxon>Budviciaceae</taxon>
        <taxon>Limnobaculum</taxon>
    </lineage>
</organism>
<comment type="similarity">
    <text evidence="3">Belongs to the flavoredoxin family.</text>
</comment>
<accession>A0A2Y9TUX4</accession>
<dbReference type="InterPro" id="IPR002563">
    <property type="entry name" value="Flavin_Rdtase-like_dom"/>
</dbReference>
<dbReference type="OrthoDB" id="9792436at2"/>
<sequence>MSHFLPIELKHTSRLLNHGPTILITSHNPENNQRNVMAAAWSMPVEFEPPRVAIVVDKSTWTRELIEKTGSFGICIPTVSITNLTYAVGSVSGRDEDKFNRFSIAANQGPSLGLPVLESGCAAWMECRLLTESSAQEKYDTFFGEVVSAAADPRVFIEGHWNFNENNADLHTLHHLGGGNFLTNSHPIKAQFV</sequence>
<proteinExistence type="inferred from homology"/>
<keyword evidence="6" id="KW-1185">Reference proteome</keyword>
<evidence type="ECO:0000256" key="1">
    <source>
        <dbReference type="ARBA" id="ARBA00001917"/>
    </source>
</evidence>
<name>A0A2Y9TUX4_9GAMM</name>
<protein>
    <submittedName>
        <fullName evidence="5">Flavin reductase family protein</fullName>
    </submittedName>
</protein>
<dbReference type="Proteomes" id="UP000244908">
    <property type="component" value="Chromosome"/>
</dbReference>
<evidence type="ECO:0000259" key="4">
    <source>
        <dbReference type="SMART" id="SM00903"/>
    </source>
</evidence>
<evidence type="ECO:0000313" key="5">
    <source>
        <dbReference type="EMBL" id="AWH87340.1"/>
    </source>
</evidence>
<dbReference type="PANTHER" id="PTHR43567">
    <property type="entry name" value="FLAVOREDOXIN-RELATED-RELATED"/>
    <property type="match status" value="1"/>
</dbReference>
<evidence type="ECO:0000256" key="2">
    <source>
        <dbReference type="ARBA" id="ARBA00022630"/>
    </source>
</evidence>
<evidence type="ECO:0000313" key="6">
    <source>
        <dbReference type="Proteomes" id="UP000244908"/>
    </source>
</evidence>